<protein>
    <submittedName>
        <fullName evidence="2">Uncharacterized protein</fullName>
    </submittedName>
</protein>
<proteinExistence type="predicted"/>
<keyword evidence="3" id="KW-1185">Reference proteome</keyword>
<dbReference type="EMBL" id="QOIL01000002">
    <property type="protein sequence ID" value="RCG32746.1"/>
    <property type="molecule type" value="Genomic_DNA"/>
</dbReference>
<accession>A0A367FQR9</accession>
<keyword evidence="1" id="KW-0472">Membrane</keyword>
<comment type="caution">
    <text evidence="2">The sequence shown here is derived from an EMBL/GenBank/DDBJ whole genome shotgun (WGS) entry which is preliminary data.</text>
</comment>
<keyword evidence="1" id="KW-0812">Transmembrane</keyword>
<keyword evidence="1" id="KW-1133">Transmembrane helix</keyword>
<evidence type="ECO:0000313" key="2">
    <source>
        <dbReference type="EMBL" id="RCG32746.1"/>
    </source>
</evidence>
<feature type="transmembrane region" description="Helical" evidence="1">
    <location>
        <begin position="6"/>
        <end position="28"/>
    </location>
</feature>
<evidence type="ECO:0000256" key="1">
    <source>
        <dbReference type="SAM" id="Phobius"/>
    </source>
</evidence>
<name>A0A367FQR9_9ACTN</name>
<dbReference type="Proteomes" id="UP000253094">
    <property type="component" value="Unassembled WGS sequence"/>
</dbReference>
<dbReference type="AlphaFoldDB" id="A0A367FQR9"/>
<evidence type="ECO:0000313" key="3">
    <source>
        <dbReference type="Proteomes" id="UP000253094"/>
    </source>
</evidence>
<gene>
    <name evidence="2" type="ORF">DQ384_04530</name>
</gene>
<reference evidence="2 3" key="1">
    <citation type="submission" date="2018-06" db="EMBL/GenBank/DDBJ databases">
        <title>Sphaerisporangium craniellae sp. nov., isolated from a marine sponge in the South China Sea.</title>
        <authorList>
            <person name="Li L."/>
        </authorList>
    </citation>
    <scope>NUCLEOTIDE SEQUENCE [LARGE SCALE GENOMIC DNA]</scope>
    <source>
        <strain evidence="2 3">CCTCC AA 208026</strain>
    </source>
</reference>
<sequence length="164" mass="17984">MRRRDLYLIVAAVSCVLVAFGAVAFNWVKGGLDVMMERPDPACVARSEAENERLAQAVARYLPSVNPDEIERGHSCGPPESGSPWIETELPRTSIDETLRGFRPPHWTAVPADEAQKQADPGQVAAAVTGEVDHRKVEVYAIQVKPRTGPLRGPVKIIAWFVMA</sequence>
<organism evidence="2 3">
    <name type="scientific">Sphaerisporangium album</name>
    <dbReference type="NCBI Taxonomy" id="509200"/>
    <lineage>
        <taxon>Bacteria</taxon>
        <taxon>Bacillati</taxon>
        <taxon>Actinomycetota</taxon>
        <taxon>Actinomycetes</taxon>
        <taxon>Streptosporangiales</taxon>
        <taxon>Streptosporangiaceae</taxon>
        <taxon>Sphaerisporangium</taxon>
    </lineage>
</organism>